<dbReference type="PANTHER" id="PTHR44688">
    <property type="entry name" value="DNA-BINDING TRANSCRIPTIONAL ACTIVATOR DEVR_DOSR"/>
    <property type="match status" value="1"/>
</dbReference>
<gene>
    <name evidence="5" type="ORF">FEF34_24805</name>
</gene>
<evidence type="ECO:0000313" key="5">
    <source>
        <dbReference type="EMBL" id="TLQ45785.1"/>
    </source>
</evidence>
<dbReference type="PROSITE" id="PS00622">
    <property type="entry name" value="HTH_LUXR_1"/>
    <property type="match status" value="1"/>
</dbReference>
<dbReference type="CDD" id="cd06170">
    <property type="entry name" value="LuxR_C_like"/>
    <property type="match status" value="1"/>
</dbReference>
<proteinExistence type="predicted"/>
<evidence type="ECO:0000313" key="6">
    <source>
        <dbReference type="Proteomes" id="UP000305921"/>
    </source>
</evidence>
<evidence type="ECO:0000259" key="4">
    <source>
        <dbReference type="PROSITE" id="PS50043"/>
    </source>
</evidence>
<protein>
    <submittedName>
        <fullName evidence="5">Helix-turn-helix transcriptional regulator</fullName>
    </submittedName>
</protein>
<dbReference type="SUPFAM" id="SSF46894">
    <property type="entry name" value="C-terminal effector domain of the bipartite response regulators"/>
    <property type="match status" value="2"/>
</dbReference>
<name>A0A5R9E9R8_9ACTN</name>
<keyword evidence="6" id="KW-1185">Reference proteome</keyword>
<dbReference type="AlphaFoldDB" id="A0A5R9E9R8"/>
<evidence type="ECO:0000256" key="1">
    <source>
        <dbReference type="ARBA" id="ARBA00023015"/>
    </source>
</evidence>
<organism evidence="5 6">
    <name type="scientific">Streptomyces marianii</name>
    <dbReference type="NCBI Taxonomy" id="1817406"/>
    <lineage>
        <taxon>Bacteria</taxon>
        <taxon>Bacillati</taxon>
        <taxon>Actinomycetota</taxon>
        <taxon>Actinomycetes</taxon>
        <taxon>Kitasatosporales</taxon>
        <taxon>Streptomycetaceae</taxon>
        <taxon>Streptomyces</taxon>
    </lineage>
</organism>
<dbReference type="PROSITE" id="PS50043">
    <property type="entry name" value="HTH_LUXR_2"/>
    <property type="match status" value="1"/>
</dbReference>
<keyword evidence="2" id="KW-0238">DNA-binding</keyword>
<reference evidence="5 6" key="1">
    <citation type="submission" date="2019-05" db="EMBL/GenBank/DDBJ databases">
        <title>Streptomyces marianii sp. nov., a novel marine actinomycete from southern coast of India.</title>
        <authorList>
            <person name="Iniyan A.M."/>
            <person name="Wink J."/>
            <person name="Ramprasad E."/>
            <person name="Ramana C.V."/>
            <person name="Bunk B."/>
            <person name="Sproer C."/>
            <person name="Joseph F.-J.R.S."/>
            <person name="Vincent S.G.P."/>
        </authorList>
    </citation>
    <scope>NUCLEOTIDE SEQUENCE [LARGE SCALE GENOMIC DNA]</scope>
    <source>
        <strain evidence="5 6">ICN19</strain>
    </source>
</reference>
<dbReference type="Proteomes" id="UP000305921">
    <property type="component" value="Unassembled WGS sequence"/>
</dbReference>
<dbReference type="InterPro" id="IPR016032">
    <property type="entry name" value="Sig_transdc_resp-reg_C-effctor"/>
</dbReference>
<evidence type="ECO:0000256" key="2">
    <source>
        <dbReference type="ARBA" id="ARBA00023125"/>
    </source>
</evidence>
<dbReference type="OrthoDB" id="4069167at2"/>
<dbReference type="EMBL" id="VAWE01000001">
    <property type="protein sequence ID" value="TLQ45785.1"/>
    <property type="molecule type" value="Genomic_DNA"/>
</dbReference>
<dbReference type="GO" id="GO:0006355">
    <property type="term" value="P:regulation of DNA-templated transcription"/>
    <property type="evidence" value="ECO:0007669"/>
    <property type="project" value="InterPro"/>
</dbReference>
<dbReference type="InterPro" id="IPR036388">
    <property type="entry name" value="WH-like_DNA-bd_sf"/>
</dbReference>
<dbReference type="Gene3D" id="1.10.10.10">
    <property type="entry name" value="Winged helix-like DNA-binding domain superfamily/Winged helix DNA-binding domain"/>
    <property type="match status" value="2"/>
</dbReference>
<dbReference type="GO" id="GO:0003677">
    <property type="term" value="F:DNA binding"/>
    <property type="evidence" value="ECO:0007669"/>
    <property type="project" value="UniProtKB-KW"/>
</dbReference>
<evidence type="ECO:0000256" key="3">
    <source>
        <dbReference type="ARBA" id="ARBA00023163"/>
    </source>
</evidence>
<feature type="domain" description="HTH luxR-type" evidence="4">
    <location>
        <begin position="150"/>
        <end position="215"/>
    </location>
</feature>
<dbReference type="SMART" id="SM00421">
    <property type="entry name" value="HTH_LUXR"/>
    <property type="match status" value="2"/>
</dbReference>
<accession>A0A5R9E9R8</accession>
<comment type="caution">
    <text evidence="5">The sequence shown here is derived from an EMBL/GenBank/DDBJ whole genome shotgun (WGS) entry which is preliminary data.</text>
</comment>
<dbReference type="PANTHER" id="PTHR44688:SF16">
    <property type="entry name" value="DNA-BINDING TRANSCRIPTIONAL ACTIVATOR DEVR_DOSR"/>
    <property type="match status" value="1"/>
</dbReference>
<dbReference type="InterPro" id="IPR000792">
    <property type="entry name" value="Tscrpt_reg_LuxR_C"/>
</dbReference>
<keyword evidence="1" id="KW-0805">Transcription regulation</keyword>
<keyword evidence="3" id="KW-0804">Transcription</keyword>
<dbReference type="RefSeq" id="WP_138055113.1">
    <property type="nucleotide sequence ID" value="NZ_VAWE01000001.1"/>
</dbReference>
<dbReference type="Pfam" id="PF00196">
    <property type="entry name" value="GerE"/>
    <property type="match status" value="1"/>
</dbReference>
<sequence>MTAPHVLGLVPDAVAAAIAAAAVEELADRITAAEAIAIGRRAVRGIRRDGWHITALAHYDVGDAMPPTATQPGAPAYSAAAPVLRTYDLQLLAGLARGYRTHEIAQQTGTPVKTVRNRIYRLRLRMGARSASHAVDLAYDLGWMAGLHPEPRDPVHLPRRQLQALEGAAAGRSNPQIARDLGISPESVNRYLQRAYARLDARTRAHAVALARQQGHLTAVSRERRAAAKRAATEASAA</sequence>